<sequence length="500" mass="53506">MALFADSYPRKRARTADDRGERTARPAVGAAVFFAFCIATLGGSSRFDMLQLVILLPLACLAAGFGLWRAWHADWSALRVPLWLLAAWAILTLLQLVPLPPDLWRSLAGREPMAAVADAIGDESWRPLSMVPWRTEHALWALSIPLAALFLFVAMRKSAVPVAIQVVIAVILASALLGIVQITLGPDSMLYVYAVTNRGAAVGLLANANHAAMLSAIGMIVIAATAALMPRSGPFWHMPVLGSGFFLLLTFQLINGSRAGLGLAVIALFASALIALLARSYAPARKGDRAERQGQQLPGGWKTALPLLGGGVAIAALFLSADRIAGVDELLMKQTFDDMRVEILPVLWDMAGTYLPWGSGMGSFEIVYQIHEPSSLLMPDYINQAHNDLLQIVIEGGLPALAIALLALHWLGWTILRLVRGGPRARILAIAGAGVVVSLIVGSAVDYPLRAPLFQFLAVWMIATFAVVSRSAIGRAGTPDQSFPPAAKGDKARRELEGIE</sequence>
<evidence type="ECO:0000313" key="9">
    <source>
        <dbReference type="Proteomes" id="UP000254101"/>
    </source>
</evidence>
<keyword evidence="4 6" id="KW-0472">Membrane</keyword>
<organism evidence="8 9">
    <name type="scientific">Alteriqipengyuania lutimaris</name>
    <dbReference type="NCBI Taxonomy" id="1538146"/>
    <lineage>
        <taxon>Bacteria</taxon>
        <taxon>Pseudomonadati</taxon>
        <taxon>Pseudomonadota</taxon>
        <taxon>Alphaproteobacteria</taxon>
        <taxon>Sphingomonadales</taxon>
        <taxon>Erythrobacteraceae</taxon>
        <taxon>Alteriqipengyuania</taxon>
    </lineage>
</organism>
<feature type="domain" description="O-antigen ligase-related" evidence="7">
    <location>
        <begin position="245"/>
        <end position="404"/>
    </location>
</feature>
<dbReference type="InterPro" id="IPR051533">
    <property type="entry name" value="WaaL-like"/>
</dbReference>
<feature type="transmembrane region" description="Helical" evidence="6">
    <location>
        <begin position="260"/>
        <end position="282"/>
    </location>
</feature>
<feature type="compositionally biased region" description="Basic and acidic residues" evidence="5">
    <location>
        <begin position="488"/>
        <end position="500"/>
    </location>
</feature>
<evidence type="ECO:0000256" key="4">
    <source>
        <dbReference type="ARBA" id="ARBA00023136"/>
    </source>
</evidence>
<feature type="transmembrane region" description="Helical" evidence="6">
    <location>
        <begin position="24"/>
        <end position="43"/>
    </location>
</feature>
<dbReference type="AlphaFoldDB" id="A0A395LK56"/>
<keyword evidence="9" id="KW-1185">Reference proteome</keyword>
<evidence type="ECO:0000256" key="1">
    <source>
        <dbReference type="ARBA" id="ARBA00004141"/>
    </source>
</evidence>
<evidence type="ECO:0000259" key="7">
    <source>
        <dbReference type="Pfam" id="PF04932"/>
    </source>
</evidence>
<keyword evidence="2 6" id="KW-0812">Transmembrane</keyword>
<feature type="region of interest" description="Disordered" evidence="5">
    <location>
        <begin position="479"/>
        <end position="500"/>
    </location>
</feature>
<dbReference type="InterPro" id="IPR007016">
    <property type="entry name" value="O-antigen_ligase-rel_domated"/>
</dbReference>
<dbReference type="PANTHER" id="PTHR37422:SF23">
    <property type="entry name" value="TEICHURONIC ACID BIOSYNTHESIS PROTEIN TUAE"/>
    <property type="match status" value="1"/>
</dbReference>
<evidence type="ECO:0000256" key="2">
    <source>
        <dbReference type="ARBA" id="ARBA00022692"/>
    </source>
</evidence>
<feature type="transmembrane region" description="Helical" evidence="6">
    <location>
        <begin position="303"/>
        <end position="321"/>
    </location>
</feature>
<feature type="transmembrane region" description="Helical" evidence="6">
    <location>
        <begin position="204"/>
        <end position="228"/>
    </location>
</feature>
<evidence type="ECO:0000256" key="6">
    <source>
        <dbReference type="SAM" id="Phobius"/>
    </source>
</evidence>
<feature type="transmembrane region" description="Helical" evidence="6">
    <location>
        <begin position="425"/>
        <end position="445"/>
    </location>
</feature>
<dbReference type="Pfam" id="PF04932">
    <property type="entry name" value="Wzy_C"/>
    <property type="match status" value="1"/>
</dbReference>
<feature type="transmembrane region" description="Helical" evidence="6">
    <location>
        <begin position="389"/>
        <end position="413"/>
    </location>
</feature>
<accession>A0A395LK56</accession>
<feature type="transmembrane region" description="Helical" evidence="6">
    <location>
        <begin position="137"/>
        <end position="155"/>
    </location>
</feature>
<evidence type="ECO:0000256" key="3">
    <source>
        <dbReference type="ARBA" id="ARBA00022989"/>
    </source>
</evidence>
<feature type="transmembrane region" description="Helical" evidence="6">
    <location>
        <begin position="451"/>
        <end position="468"/>
    </location>
</feature>
<name>A0A395LK56_9SPHN</name>
<feature type="transmembrane region" description="Helical" evidence="6">
    <location>
        <begin position="49"/>
        <end position="68"/>
    </location>
</feature>
<protein>
    <recommendedName>
        <fullName evidence="7">O-antigen ligase-related domain-containing protein</fullName>
    </recommendedName>
</protein>
<feature type="transmembrane region" description="Helical" evidence="6">
    <location>
        <begin position="80"/>
        <end position="97"/>
    </location>
</feature>
<comment type="caution">
    <text evidence="8">The sequence shown here is derived from an EMBL/GenBank/DDBJ whole genome shotgun (WGS) entry which is preliminary data.</text>
</comment>
<dbReference type="PANTHER" id="PTHR37422">
    <property type="entry name" value="TEICHURONIC ACID BIOSYNTHESIS PROTEIN TUAE"/>
    <property type="match status" value="1"/>
</dbReference>
<evidence type="ECO:0000313" key="8">
    <source>
        <dbReference type="EMBL" id="RDS76727.1"/>
    </source>
</evidence>
<dbReference type="EMBL" id="QRBB01000001">
    <property type="protein sequence ID" value="RDS76727.1"/>
    <property type="molecule type" value="Genomic_DNA"/>
</dbReference>
<dbReference type="OrthoDB" id="7628239at2"/>
<reference evidence="8 9" key="1">
    <citation type="submission" date="2018-07" db="EMBL/GenBank/DDBJ databases">
        <title>Erythrobacter nanhaiensis sp. nov., a novel member of the genus Erythrobacter isolated from the South China Sea.</title>
        <authorList>
            <person name="Chen X."/>
            <person name="Liu J."/>
        </authorList>
    </citation>
    <scope>NUCLEOTIDE SEQUENCE [LARGE SCALE GENOMIC DNA]</scope>
    <source>
        <strain evidence="8 9">S-5</strain>
    </source>
</reference>
<feature type="transmembrane region" description="Helical" evidence="6">
    <location>
        <begin position="162"/>
        <end position="184"/>
    </location>
</feature>
<comment type="subcellular location">
    <subcellularLocation>
        <location evidence="1">Membrane</location>
        <topology evidence="1">Multi-pass membrane protein</topology>
    </subcellularLocation>
</comment>
<feature type="transmembrane region" description="Helical" evidence="6">
    <location>
        <begin position="235"/>
        <end position="254"/>
    </location>
</feature>
<gene>
    <name evidence="8" type="ORF">DL238_03305</name>
</gene>
<dbReference type="Proteomes" id="UP000254101">
    <property type="component" value="Unassembled WGS sequence"/>
</dbReference>
<proteinExistence type="predicted"/>
<keyword evidence="3 6" id="KW-1133">Transmembrane helix</keyword>
<dbReference type="GO" id="GO:0016020">
    <property type="term" value="C:membrane"/>
    <property type="evidence" value="ECO:0007669"/>
    <property type="project" value="UniProtKB-SubCell"/>
</dbReference>
<evidence type="ECO:0000256" key="5">
    <source>
        <dbReference type="SAM" id="MobiDB-lite"/>
    </source>
</evidence>